<feature type="compositionally biased region" description="Low complexity" evidence="1">
    <location>
        <begin position="116"/>
        <end position="125"/>
    </location>
</feature>
<dbReference type="Proteomes" id="UP001530293">
    <property type="component" value="Unassembled WGS sequence"/>
</dbReference>
<feature type="compositionally biased region" description="Low complexity" evidence="1">
    <location>
        <begin position="1"/>
        <end position="23"/>
    </location>
</feature>
<sequence length="675" mass="75757">MMYSTPPSKSIPSPRSSSPRASPKNGVRLFVSKSNSFKSLLLGLIAFSSITNVLFWRQKVGAGFDNRRFDGQLDAIPQEKEPDPIHVKMERRQRLQYSRTRQTNDSHDRRRDRGISRQQQISRQQMLQVHHPTESTVASSAKNIVAELTPIPNSDALKLDNMVVDESAMPKSGNDELNNETEYSREGGKLRPSFRPHPIKKEGIFLSLPNPTVLIKLHRLVFLDGSTEISVEDISVNLNITNNMNITNNTDEVGDASEDGNVAQRSQTVVWDDDEQCVPMSEWQTTVHPSCNSLHELDLASLINDDALSLVSSKGYWRNAWKVDLKTYEENDILGFSTPWSRLDSSSTKDVKAVTSHVVLKSLKYIHEPNNEVFELNRVDAISLDVLTKSHFTVNIYGYCGHSSIQEFAGGDLKSLLPKLDPIDKLRVATWLANGVADIHSVDSVNMLGEIADVNVASDEDASKESTDEVDNDSNISTNVTATPVSLIHNDINMDNILLGYRNGVEVPLINDFNIAVSMHMNFVVLCGCCCLPQQLLHLWSKQWMSPEQQSRPEDELSTGKLNEKIDIYALGNIFYKIAVGNSPWKYDYQVKKITDYEKGKIARAKLRGAKPKVPPEIRNSTSPIKAILTAMNKCYRNNAELRPSAKEIANYLQSELDAIELPLKVMDRFEFDAE</sequence>
<gene>
    <name evidence="3" type="ORF">ACHAWU_007076</name>
</gene>
<evidence type="ECO:0000313" key="4">
    <source>
        <dbReference type="Proteomes" id="UP001530293"/>
    </source>
</evidence>
<dbReference type="PANTHER" id="PTHR24359">
    <property type="entry name" value="SERINE/THREONINE-PROTEIN KINASE SBK1"/>
    <property type="match status" value="1"/>
</dbReference>
<evidence type="ECO:0000313" key="3">
    <source>
        <dbReference type="EMBL" id="KAL3769870.1"/>
    </source>
</evidence>
<feature type="region of interest" description="Disordered" evidence="1">
    <location>
        <begin position="168"/>
        <end position="195"/>
    </location>
</feature>
<evidence type="ECO:0000256" key="1">
    <source>
        <dbReference type="SAM" id="MobiDB-lite"/>
    </source>
</evidence>
<proteinExistence type="predicted"/>
<dbReference type="PROSITE" id="PS50011">
    <property type="entry name" value="PROTEIN_KINASE_DOM"/>
    <property type="match status" value="1"/>
</dbReference>
<organism evidence="3 4">
    <name type="scientific">Discostella pseudostelligera</name>
    <dbReference type="NCBI Taxonomy" id="259834"/>
    <lineage>
        <taxon>Eukaryota</taxon>
        <taxon>Sar</taxon>
        <taxon>Stramenopiles</taxon>
        <taxon>Ochrophyta</taxon>
        <taxon>Bacillariophyta</taxon>
        <taxon>Coscinodiscophyceae</taxon>
        <taxon>Thalassiosirophycidae</taxon>
        <taxon>Stephanodiscales</taxon>
        <taxon>Stephanodiscaceae</taxon>
        <taxon>Discostella</taxon>
    </lineage>
</organism>
<feature type="domain" description="Protein kinase" evidence="2">
    <location>
        <begin position="328"/>
        <end position="657"/>
    </location>
</feature>
<feature type="region of interest" description="Disordered" evidence="1">
    <location>
        <begin position="91"/>
        <end position="130"/>
    </location>
</feature>
<dbReference type="SMART" id="SM00220">
    <property type="entry name" value="S_TKc"/>
    <property type="match status" value="1"/>
</dbReference>
<dbReference type="Gene3D" id="1.10.510.10">
    <property type="entry name" value="Transferase(Phosphotransferase) domain 1"/>
    <property type="match status" value="1"/>
</dbReference>
<evidence type="ECO:0000259" key="2">
    <source>
        <dbReference type="PROSITE" id="PS50011"/>
    </source>
</evidence>
<feature type="compositionally biased region" description="Basic and acidic residues" evidence="1">
    <location>
        <begin position="102"/>
        <end position="115"/>
    </location>
</feature>
<dbReference type="InterPro" id="IPR000719">
    <property type="entry name" value="Prot_kinase_dom"/>
</dbReference>
<dbReference type="PANTHER" id="PTHR24359:SF1">
    <property type="entry name" value="INHIBITOR OF NUCLEAR FACTOR KAPPA-B KINASE EPSILON SUBUNIT HOMOLOG 1-RELATED"/>
    <property type="match status" value="1"/>
</dbReference>
<reference evidence="3 4" key="1">
    <citation type="submission" date="2024-10" db="EMBL/GenBank/DDBJ databases">
        <title>Updated reference genomes for cyclostephanoid diatoms.</title>
        <authorList>
            <person name="Roberts W.R."/>
            <person name="Alverson A.J."/>
        </authorList>
    </citation>
    <scope>NUCLEOTIDE SEQUENCE [LARGE SCALE GENOMIC DNA]</scope>
    <source>
        <strain evidence="3 4">AJA232-27</strain>
    </source>
</reference>
<dbReference type="AlphaFoldDB" id="A0ABD3N184"/>
<name>A0ABD3N184_9STRA</name>
<keyword evidence="4" id="KW-1185">Reference proteome</keyword>
<dbReference type="SUPFAM" id="SSF56112">
    <property type="entry name" value="Protein kinase-like (PK-like)"/>
    <property type="match status" value="1"/>
</dbReference>
<accession>A0ABD3N184</accession>
<protein>
    <recommendedName>
        <fullName evidence="2">Protein kinase domain-containing protein</fullName>
    </recommendedName>
</protein>
<comment type="caution">
    <text evidence="3">The sequence shown here is derived from an EMBL/GenBank/DDBJ whole genome shotgun (WGS) entry which is preliminary data.</text>
</comment>
<dbReference type="Pfam" id="PF00069">
    <property type="entry name" value="Pkinase"/>
    <property type="match status" value="1"/>
</dbReference>
<feature type="region of interest" description="Disordered" evidence="1">
    <location>
        <begin position="1"/>
        <end position="24"/>
    </location>
</feature>
<dbReference type="EMBL" id="JALLBG020000049">
    <property type="protein sequence ID" value="KAL3769870.1"/>
    <property type="molecule type" value="Genomic_DNA"/>
</dbReference>
<dbReference type="InterPro" id="IPR011009">
    <property type="entry name" value="Kinase-like_dom_sf"/>
</dbReference>